<keyword evidence="3" id="KW-1185">Reference proteome</keyword>
<feature type="region of interest" description="Disordered" evidence="1">
    <location>
        <begin position="125"/>
        <end position="232"/>
    </location>
</feature>
<feature type="region of interest" description="Disordered" evidence="1">
    <location>
        <begin position="35"/>
        <end position="67"/>
    </location>
</feature>
<dbReference type="AlphaFoldDB" id="A0A8J2XZT2"/>
<feature type="compositionally biased region" description="Basic and acidic residues" evidence="1">
    <location>
        <begin position="155"/>
        <end position="164"/>
    </location>
</feature>
<gene>
    <name evidence="2" type="ORF">GCM10007205_25100</name>
</gene>
<reference evidence="2" key="1">
    <citation type="journal article" date="2014" name="Int. J. Syst. Evol. Microbiol.">
        <title>Complete genome sequence of Corynebacterium casei LMG S-19264T (=DSM 44701T), isolated from a smear-ripened cheese.</title>
        <authorList>
            <consortium name="US DOE Joint Genome Institute (JGI-PGF)"/>
            <person name="Walter F."/>
            <person name="Albersmeier A."/>
            <person name="Kalinowski J."/>
            <person name="Ruckert C."/>
        </authorList>
    </citation>
    <scope>NUCLEOTIDE SEQUENCE</scope>
    <source>
        <strain evidence="2">CCM 7086</strain>
    </source>
</reference>
<reference evidence="2" key="2">
    <citation type="submission" date="2020-09" db="EMBL/GenBank/DDBJ databases">
        <authorList>
            <person name="Sun Q."/>
            <person name="Sedlacek I."/>
        </authorList>
    </citation>
    <scope>NUCLEOTIDE SEQUENCE</scope>
    <source>
        <strain evidence="2">CCM 7086</strain>
    </source>
</reference>
<dbReference type="EMBL" id="BMCG01000005">
    <property type="protein sequence ID" value="GGC15157.1"/>
    <property type="molecule type" value="Genomic_DNA"/>
</dbReference>
<evidence type="ECO:0000256" key="1">
    <source>
        <dbReference type="SAM" id="MobiDB-lite"/>
    </source>
</evidence>
<protein>
    <recommendedName>
        <fullName evidence="4">DUF2782 domain-containing protein</fullName>
    </recommendedName>
</protein>
<comment type="caution">
    <text evidence="2">The sequence shown here is derived from an EMBL/GenBank/DDBJ whole genome shotgun (WGS) entry which is preliminary data.</text>
</comment>
<feature type="compositionally biased region" description="Low complexity" evidence="1">
    <location>
        <begin position="40"/>
        <end position="56"/>
    </location>
</feature>
<dbReference type="Pfam" id="PF11191">
    <property type="entry name" value="DUF2782"/>
    <property type="match status" value="1"/>
</dbReference>
<evidence type="ECO:0008006" key="4">
    <source>
        <dbReference type="Google" id="ProtNLM"/>
    </source>
</evidence>
<evidence type="ECO:0000313" key="2">
    <source>
        <dbReference type="EMBL" id="GGC15157.1"/>
    </source>
</evidence>
<dbReference type="InterPro" id="IPR021357">
    <property type="entry name" value="DUF2782"/>
</dbReference>
<accession>A0A8J2XZT2</accession>
<evidence type="ECO:0000313" key="3">
    <source>
        <dbReference type="Proteomes" id="UP000620266"/>
    </source>
</evidence>
<proteinExistence type="predicted"/>
<dbReference type="Proteomes" id="UP000620266">
    <property type="component" value="Unassembled WGS sequence"/>
</dbReference>
<sequence length="232" mass="24408">MQYGGGPDAQPVCIARQDTAMAGRRHKRAPIIAEFGAGSGPAPRRPAASAAGPPRAALHRRIPPPPAGDFPRANAGLLGYNEAIGLSSIYYGPTSIMPTLTLRSLLAVAAATLAMPVMVHAQAPANDAANTPPPPQTMKLEEGEAPEVTITQPSTEKKIIEKKQQGKVTEVKVQTGRTTYYAKPNDTPGSMRGDAQSDSSRPAQFQVGEFGPPKKHEAPEPVQTLQPAPAKK</sequence>
<name>A0A8J2XZT2_9BURK</name>
<organism evidence="2 3">
    <name type="scientific">Oxalicibacterium flavum</name>
    <dbReference type="NCBI Taxonomy" id="179467"/>
    <lineage>
        <taxon>Bacteria</taxon>
        <taxon>Pseudomonadati</taxon>
        <taxon>Pseudomonadota</taxon>
        <taxon>Betaproteobacteria</taxon>
        <taxon>Burkholderiales</taxon>
        <taxon>Oxalobacteraceae</taxon>
        <taxon>Oxalicibacterium</taxon>
    </lineage>
</organism>